<dbReference type="InParanoid" id="A0A2K1JGW2"/>
<name>A0A2K1JGW2_PHYPA</name>
<dbReference type="Gramene" id="Pp3c14_3060V3.2">
    <property type="protein sequence ID" value="Pp3c14_3060V3.2"/>
    <property type="gene ID" value="Pp3c14_3060"/>
</dbReference>
<reference evidence="1 3" key="2">
    <citation type="journal article" date="2018" name="Plant J.">
        <title>The Physcomitrella patens chromosome-scale assembly reveals moss genome structure and evolution.</title>
        <authorList>
            <person name="Lang D."/>
            <person name="Ullrich K.K."/>
            <person name="Murat F."/>
            <person name="Fuchs J."/>
            <person name="Jenkins J."/>
            <person name="Haas F.B."/>
            <person name="Piednoel M."/>
            <person name="Gundlach H."/>
            <person name="Van Bel M."/>
            <person name="Meyberg R."/>
            <person name="Vives C."/>
            <person name="Morata J."/>
            <person name="Symeonidi A."/>
            <person name="Hiss M."/>
            <person name="Muchero W."/>
            <person name="Kamisugi Y."/>
            <person name="Saleh O."/>
            <person name="Blanc G."/>
            <person name="Decker E.L."/>
            <person name="van Gessel N."/>
            <person name="Grimwood J."/>
            <person name="Hayes R.D."/>
            <person name="Graham S.W."/>
            <person name="Gunter L.E."/>
            <person name="McDaniel S.F."/>
            <person name="Hoernstein S.N.W."/>
            <person name="Larsson A."/>
            <person name="Li F.W."/>
            <person name="Perroud P.F."/>
            <person name="Phillips J."/>
            <person name="Ranjan P."/>
            <person name="Rokshar D.S."/>
            <person name="Rothfels C.J."/>
            <person name="Schneider L."/>
            <person name="Shu S."/>
            <person name="Stevenson D.W."/>
            <person name="Thummler F."/>
            <person name="Tillich M."/>
            <person name="Villarreal Aguilar J.C."/>
            <person name="Widiez T."/>
            <person name="Wong G.K."/>
            <person name="Wymore A."/>
            <person name="Zhang Y."/>
            <person name="Zimmer A.D."/>
            <person name="Quatrano R.S."/>
            <person name="Mayer K.F.X."/>
            <person name="Goodstein D."/>
            <person name="Casacuberta J.M."/>
            <person name="Vandepoele K."/>
            <person name="Reski R."/>
            <person name="Cuming A.C."/>
            <person name="Tuskan G.A."/>
            <person name="Maumus F."/>
            <person name="Salse J."/>
            <person name="Schmutz J."/>
            <person name="Rensing S.A."/>
        </authorList>
    </citation>
    <scope>NUCLEOTIDE SEQUENCE [LARGE SCALE GENOMIC DNA]</scope>
    <source>
        <strain evidence="2 3">cv. Gransden 2004</strain>
    </source>
</reference>
<dbReference type="EnsemblPlants" id="Pp3c14_3060V3.1">
    <property type="protein sequence ID" value="Pp3c14_3060V3.1"/>
    <property type="gene ID" value="Pp3c14_3060"/>
</dbReference>
<reference evidence="1 3" key="1">
    <citation type="journal article" date="2008" name="Science">
        <title>The Physcomitrella genome reveals evolutionary insights into the conquest of land by plants.</title>
        <authorList>
            <person name="Rensing S."/>
            <person name="Lang D."/>
            <person name="Zimmer A."/>
            <person name="Terry A."/>
            <person name="Salamov A."/>
            <person name="Shapiro H."/>
            <person name="Nishiyama T."/>
            <person name="Perroud P.-F."/>
            <person name="Lindquist E."/>
            <person name="Kamisugi Y."/>
            <person name="Tanahashi T."/>
            <person name="Sakakibara K."/>
            <person name="Fujita T."/>
            <person name="Oishi K."/>
            <person name="Shin-I T."/>
            <person name="Kuroki Y."/>
            <person name="Toyoda A."/>
            <person name="Suzuki Y."/>
            <person name="Hashimoto A."/>
            <person name="Yamaguchi K."/>
            <person name="Sugano A."/>
            <person name="Kohara Y."/>
            <person name="Fujiyama A."/>
            <person name="Anterola A."/>
            <person name="Aoki S."/>
            <person name="Ashton N."/>
            <person name="Barbazuk W.B."/>
            <person name="Barker E."/>
            <person name="Bennetzen J."/>
            <person name="Bezanilla M."/>
            <person name="Blankenship R."/>
            <person name="Cho S.H."/>
            <person name="Dutcher S."/>
            <person name="Estelle M."/>
            <person name="Fawcett J.A."/>
            <person name="Gundlach H."/>
            <person name="Hanada K."/>
            <person name="Heyl A."/>
            <person name="Hicks K.A."/>
            <person name="Hugh J."/>
            <person name="Lohr M."/>
            <person name="Mayer K."/>
            <person name="Melkozernov A."/>
            <person name="Murata T."/>
            <person name="Nelson D."/>
            <person name="Pils B."/>
            <person name="Prigge M."/>
            <person name="Reiss B."/>
            <person name="Renner T."/>
            <person name="Rombauts S."/>
            <person name="Rushton P."/>
            <person name="Sanderfoot A."/>
            <person name="Schween G."/>
            <person name="Shiu S.-H."/>
            <person name="Stueber K."/>
            <person name="Theodoulou F.L."/>
            <person name="Tu H."/>
            <person name="Van de Peer Y."/>
            <person name="Verrier P.J."/>
            <person name="Waters E."/>
            <person name="Wood A."/>
            <person name="Yang L."/>
            <person name="Cove D."/>
            <person name="Cuming A."/>
            <person name="Hasebe M."/>
            <person name="Lucas S."/>
            <person name="Mishler D.B."/>
            <person name="Reski R."/>
            <person name="Grigoriev I."/>
            <person name="Quatrano R.S."/>
            <person name="Boore J.L."/>
        </authorList>
    </citation>
    <scope>NUCLEOTIDE SEQUENCE [LARGE SCALE GENOMIC DNA]</scope>
    <source>
        <strain evidence="2 3">cv. Gransden 2004</strain>
    </source>
</reference>
<sequence length="35" mass="4059">MQLCRVSSGLRCLLPALILFRHPGCRILTLAFFRR</sequence>
<dbReference type="Proteomes" id="UP000006727">
    <property type="component" value="Chromosome 14"/>
</dbReference>
<dbReference type="PaxDb" id="3218-PP1S126_5V6.1"/>
<reference evidence="2" key="3">
    <citation type="submission" date="2020-12" db="UniProtKB">
        <authorList>
            <consortium name="EnsemblPlants"/>
        </authorList>
    </citation>
    <scope>IDENTIFICATION</scope>
</reference>
<evidence type="ECO:0000313" key="2">
    <source>
        <dbReference type="EnsemblPlants" id="Pp3c14_3060V3.1"/>
    </source>
</evidence>
<dbReference type="EnsemblPlants" id="Pp3c14_3060V3.2">
    <property type="protein sequence ID" value="Pp3c14_3060V3.2"/>
    <property type="gene ID" value="Pp3c14_3060"/>
</dbReference>
<dbReference type="EMBL" id="ABEU02000014">
    <property type="protein sequence ID" value="PNR40526.1"/>
    <property type="molecule type" value="Genomic_DNA"/>
</dbReference>
<gene>
    <name evidence="1" type="ORF">PHYPA_017928</name>
</gene>
<organism evidence="1">
    <name type="scientific">Physcomitrium patens</name>
    <name type="common">Spreading-leaved earth moss</name>
    <name type="synonym">Physcomitrella patens</name>
    <dbReference type="NCBI Taxonomy" id="3218"/>
    <lineage>
        <taxon>Eukaryota</taxon>
        <taxon>Viridiplantae</taxon>
        <taxon>Streptophyta</taxon>
        <taxon>Embryophyta</taxon>
        <taxon>Bryophyta</taxon>
        <taxon>Bryophytina</taxon>
        <taxon>Bryopsida</taxon>
        <taxon>Funariidae</taxon>
        <taxon>Funariales</taxon>
        <taxon>Funariaceae</taxon>
        <taxon>Physcomitrium</taxon>
    </lineage>
</organism>
<dbReference type="Gramene" id="Pp3c14_3060V3.1">
    <property type="protein sequence ID" value="Pp3c14_3060V3.1"/>
    <property type="gene ID" value="Pp3c14_3060"/>
</dbReference>
<keyword evidence="3" id="KW-1185">Reference proteome</keyword>
<dbReference type="AlphaFoldDB" id="A0A2K1JGW2"/>
<evidence type="ECO:0000313" key="1">
    <source>
        <dbReference type="EMBL" id="PNR40526.1"/>
    </source>
</evidence>
<accession>A0A2K1JGW2</accession>
<proteinExistence type="predicted"/>
<protein>
    <submittedName>
        <fullName evidence="1 2">Uncharacterized protein</fullName>
    </submittedName>
</protein>
<evidence type="ECO:0000313" key="3">
    <source>
        <dbReference type="Proteomes" id="UP000006727"/>
    </source>
</evidence>